<dbReference type="EMBL" id="JAUKUD010000007">
    <property type="protein sequence ID" value="KAK0738596.1"/>
    <property type="molecule type" value="Genomic_DNA"/>
</dbReference>
<feature type="region of interest" description="Disordered" evidence="1">
    <location>
        <begin position="110"/>
        <end position="131"/>
    </location>
</feature>
<accession>A0AA40BQM6</accession>
<sequence>MVPRRHGLWLGGPCWGVISVFLGGRFLARLPSAVWSRGYPRRRGKARDIMSICGIFCLKKKGNWSASSKASCHTTVEANGQGPAWWCGGWLTWCQVLRYQIDLSSGREFIERPESRQPDAEEGRKPPRNPRIEILSESRASYDSTGDVCAPSCWARRNTDLRGREVCPPTAVQEVATPC</sequence>
<reference evidence="3" key="1">
    <citation type="submission" date="2023-06" db="EMBL/GenBank/DDBJ databases">
        <title>Genome-scale phylogeny and comparative genomics of the fungal order Sordariales.</title>
        <authorList>
            <consortium name="Lawrence Berkeley National Laboratory"/>
            <person name="Hensen N."/>
            <person name="Bonometti L."/>
            <person name="Westerberg I."/>
            <person name="Brannstrom I.O."/>
            <person name="Guillou S."/>
            <person name="Cros-Aarteil S."/>
            <person name="Calhoun S."/>
            <person name="Haridas S."/>
            <person name="Kuo A."/>
            <person name="Mondo S."/>
            <person name="Pangilinan J."/>
            <person name="Riley R."/>
            <person name="LaButti K."/>
            <person name="Andreopoulos B."/>
            <person name="Lipzen A."/>
            <person name="Chen C."/>
            <person name="Yanf M."/>
            <person name="Daum C."/>
            <person name="Ng V."/>
            <person name="Clum A."/>
            <person name="Steindorff A."/>
            <person name="Ohm R."/>
            <person name="Martin F."/>
            <person name="Silar P."/>
            <person name="Natvig D."/>
            <person name="Lalanne C."/>
            <person name="Gautier V."/>
            <person name="Ament-velasquez S.L."/>
            <person name="Kruys A."/>
            <person name="Hutchinson M.I."/>
            <person name="Powell A.J."/>
            <person name="Barry K."/>
            <person name="Miller A.N."/>
            <person name="Grigoriev I.V."/>
            <person name="Debuchy R."/>
            <person name="Gladieux P."/>
            <person name="Thoren M.H."/>
            <person name="Johannesson H."/>
        </authorList>
    </citation>
    <scope>NUCLEOTIDE SEQUENCE</scope>
    <source>
        <strain evidence="3">SMH3187-1</strain>
    </source>
</reference>
<keyword evidence="2" id="KW-1133">Transmembrane helix</keyword>
<evidence type="ECO:0000256" key="2">
    <source>
        <dbReference type="SAM" id="Phobius"/>
    </source>
</evidence>
<feature type="transmembrane region" description="Helical" evidence="2">
    <location>
        <begin position="6"/>
        <end position="28"/>
    </location>
</feature>
<dbReference type="AlphaFoldDB" id="A0AA40BQM6"/>
<keyword evidence="2" id="KW-0812">Transmembrane</keyword>
<proteinExistence type="predicted"/>
<protein>
    <submittedName>
        <fullName evidence="3">Uncharacterized protein</fullName>
    </submittedName>
</protein>
<comment type="caution">
    <text evidence="3">The sequence shown here is derived from an EMBL/GenBank/DDBJ whole genome shotgun (WGS) entry which is preliminary data.</text>
</comment>
<keyword evidence="2" id="KW-0472">Membrane</keyword>
<dbReference type="Proteomes" id="UP001172155">
    <property type="component" value="Unassembled WGS sequence"/>
</dbReference>
<name>A0AA40BQM6_9PEZI</name>
<evidence type="ECO:0000313" key="4">
    <source>
        <dbReference type="Proteomes" id="UP001172155"/>
    </source>
</evidence>
<keyword evidence="4" id="KW-1185">Reference proteome</keyword>
<evidence type="ECO:0000256" key="1">
    <source>
        <dbReference type="SAM" id="MobiDB-lite"/>
    </source>
</evidence>
<organism evidence="3 4">
    <name type="scientific">Schizothecium vesticola</name>
    <dbReference type="NCBI Taxonomy" id="314040"/>
    <lineage>
        <taxon>Eukaryota</taxon>
        <taxon>Fungi</taxon>
        <taxon>Dikarya</taxon>
        <taxon>Ascomycota</taxon>
        <taxon>Pezizomycotina</taxon>
        <taxon>Sordariomycetes</taxon>
        <taxon>Sordariomycetidae</taxon>
        <taxon>Sordariales</taxon>
        <taxon>Schizotheciaceae</taxon>
        <taxon>Schizothecium</taxon>
    </lineage>
</organism>
<gene>
    <name evidence="3" type="ORF">B0T18DRAFT_250129</name>
</gene>
<evidence type="ECO:0000313" key="3">
    <source>
        <dbReference type="EMBL" id="KAK0738596.1"/>
    </source>
</evidence>